<evidence type="ECO:0000259" key="1">
    <source>
        <dbReference type="PROSITE" id="PS50994"/>
    </source>
</evidence>
<accession>A0ABM0MNZ7</accession>
<dbReference type="Gene3D" id="3.30.420.10">
    <property type="entry name" value="Ribonuclease H-like superfamily/Ribonuclease H"/>
    <property type="match status" value="1"/>
</dbReference>
<reference evidence="3" key="1">
    <citation type="submission" date="2025-08" db="UniProtKB">
        <authorList>
            <consortium name="RefSeq"/>
        </authorList>
    </citation>
    <scope>IDENTIFICATION</scope>
    <source>
        <tissue evidence="3">Testes</tissue>
    </source>
</reference>
<keyword evidence="2" id="KW-1185">Reference proteome</keyword>
<name>A0ABM0MNZ7_SACKO</name>
<dbReference type="PANTHER" id="PTHR37984:SF7">
    <property type="entry name" value="INTEGRASE CATALYTIC DOMAIN-CONTAINING PROTEIN"/>
    <property type="match status" value="1"/>
</dbReference>
<dbReference type="SUPFAM" id="SSF53098">
    <property type="entry name" value="Ribonuclease H-like"/>
    <property type="match status" value="1"/>
</dbReference>
<gene>
    <name evidence="3" type="primary">LOC102801176</name>
</gene>
<dbReference type="Pfam" id="PF00665">
    <property type="entry name" value="rve"/>
    <property type="match status" value="1"/>
</dbReference>
<dbReference type="InterPro" id="IPR050951">
    <property type="entry name" value="Retrovirus_Pol_polyprotein"/>
</dbReference>
<dbReference type="InterPro" id="IPR036397">
    <property type="entry name" value="RNaseH_sf"/>
</dbReference>
<dbReference type="RefSeq" id="XP_006821738.1">
    <property type="nucleotide sequence ID" value="XM_006821675.1"/>
</dbReference>
<dbReference type="InterPro" id="IPR001584">
    <property type="entry name" value="Integrase_cat-core"/>
</dbReference>
<organism evidence="2 3">
    <name type="scientific">Saccoglossus kowalevskii</name>
    <name type="common">Acorn worm</name>
    <dbReference type="NCBI Taxonomy" id="10224"/>
    <lineage>
        <taxon>Eukaryota</taxon>
        <taxon>Metazoa</taxon>
        <taxon>Hemichordata</taxon>
        <taxon>Enteropneusta</taxon>
        <taxon>Harrimaniidae</taxon>
        <taxon>Saccoglossus</taxon>
    </lineage>
</organism>
<proteinExistence type="predicted"/>
<dbReference type="InterPro" id="IPR012337">
    <property type="entry name" value="RNaseH-like_sf"/>
</dbReference>
<sequence>MNTIGMDIFEFEGSQYIIIVDYYAGYVWAYKLHNMTTGSSTDISKIDEIFSNFRYPRDFISDNGPQLISSELQEYCQTHEIRHTISAPHYQQANGRTERNIFTVKIMLKKFLQKRGKNLREILTTLRDNPITADIPSPFTSMFPNRKVKTNLPFLQYRRDQSTNSYKEKIEQRANS</sequence>
<dbReference type="Proteomes" id="UP000694865">
    <property type="component" value="Unplaced"/>
</dbReference>
<evidence type="ECO:0000313" key="3">
    <source>
        <dbReference type="RefSeq" id="XP_006821738.1"/>
    </source>
</evidence>
<dbReference type="PANTHER" id="PTHR37984">
    <property type="entry name" value="PROTEIN CBG26694"/>
    <property type="match status" value="1"/>
</dbReference>
<dbReference type="PROSITE" id="PS50994">
    <property type="entry name" value="INTEGRASE"/>
    <property type="match status" value="1"/>
</dbReference>
<dbReference type="GeneID" id="102801176"/>
<protein>
    <submittedName>
        <fullName evidence="3">Uncharacterized protein K02A2.6-like</fullName>
    </submittedName>
</protein>
<evidence type="ECO:0000313" key="2">
    <source>
        <dbReference type="Proteomes" id="UP000694865"/>
    </source>
</evidence>
<feature type="domain" description="Integrase catalytic" evidence="1">
    <location>
        <begin position="1"/>
        <end position="152"/>
    </location>
</feature>